<gene>
    <name evidence="2" type="ORF">CVT23_11570</name>
</gene>
<feature type="chain" id="PRO_5014818922" evidence="1">
    <location>
        <begin position="21"/>
        <end position="98"/>
    </location>
</feature>
<protein>
    <submittedName>
        <fullName evidence="2">Uncharacterized protein</fullName>
    </submittedName>
</protein>
<keyword evidence="1" id="KW-0732">Signal</keyword>
<evidence type="ECO:0000256" key="1">
    <source>
        <dbReference type="SAM" id="SignalP"/>
    </source>
</evidence>
<evidence type="ECO:0000313" key="3">
    <source>
        <dbReference type="Proteomes" id="UP000229498"/>
    </source>
</evidence>
<dbReference type="AlphaFoldDB" id="A0A2M9G1U2"/>
<dbReference type="EMBL" id="PHIG01000032">
    <property type="protein sequence ID" value="PJK29675.1"/>
    <property type="molecule type" value="Genomic_DNA"/>
</dbReference>
<dbReference type="Proteomes" id="UP000229498">
    <property type="component" value="Unassembled WGS sequence"/>
</dbReference>
<name>A0A2M9G1U2_9PROT</name>
<organism evidence="2 3">
    <name type="scientific">Minwuia thermotolerans</name>
    <dbReference type="NCBI Taxonomy" id="2056226"/>
    <lineage>
        <taxon>Bacteria</taxon>
        <taxon>Pseudomonadati</taxon>
        <taxon>Pseudomonadota</taxon>
        <taxon>Alphaproteobacteria</taxon>
        <taxon>Minwuiales</taxon>
        <taxon>Minwuiaceae</taxon>
        <taxon>Minwuia</taxon>
    </lineage>
</organism>
<accession>A0A2M9G1U2</accession>
<sequence>MRNALFITPIAILMAGSALAAEAGPEAAAEAENKVIIDEDAPEDIYPRPEGETNTVFAPEPGVVEMSPEHLVPADEAEVVTVPEAENEAEADTATGAE</sequence>
<reference evidence="2 3" key="1">
    <citation type="submission" date="2017-11" db="EMBL/GenBank/DDBJ databases">
        <title>Draft genome sequence of Rhizobiales bacterium SY3-13.</title>
        <authorList>
            <person name="Sun C."/>
        </authorList>
    </citation>
    <scope>NUCLEOTIDE SEQUENCE [LARGE SCALE GENOMIC DNA]</scope>
    <source>
        <strain evidence="2 3">SY3-13</strain>
    </source>
</reference>
<evidence type="ECO:0000313" key="2">
    <source>
        <dbReference type="EMBL" id="PJK29675.1"/>
    </source>
</evidence>
<proteinExistence type="predicted"/>
<comment type="caution">
    <text evidence="2">The sequence shown here is derived from an EMBL/GenBank/DDBJ whole genome shotgun (WGS) entry which is preliminary data.</text>
</comment>
<dbReference type="RefSeq" id="WP_109793700.1">
    <property type="nucleotide sequence ID" value="NZ_PHIG01000032.1"/>
</dbReference>
<keyword evidence="3" id="KW-1185">Reference proteome</keyword>
<feature type="signal peptide" evidence="1">
    <location>
        <begin position="1"/>
        <end position="20"/>
    </location>
</feature>